<sequence length="176" mass="20950">MISVVHTFGRDLKYNPHIHALVPEIKIRGQELGKLNYFNYQSLRKIWQYKLISYMMKKKPHKKKEYSSYYKRYPKGFYVYAEGKMKNAKKSAQYIGRYLARPAMAEQRIIDISENQITYWYIDHHSKKREEVQESIESFMGKLIMHIPAKYQKLVRRYGIYAGRTPRPLGTGATCP</sequence>
<feature type="domain" description="Transposase IS801/IS1294" evidence="1">
    <location>
        <begin position="1"/>
        <end position="165"/>
    </location>
</feature>
<evidence type="ECO:0000259" key="1">
    <source>
        <dbReference type="Pfam" id="PF04986"/>
    </source>
</evidence>
<dbReference type="GO" id="GO:0003677">
    <property type="term" value="F:DNA binding"/>
    <property type="evidence" value="ECO:0007669"/>
    <property type="project" value="InterPro"/>
</dbReference>
<dbReference type="OrthoDB" id="9791273at2"/>
<gene>
    <name evidence="2" type="ORF">SAMN05192546_1154</name>
</gene>
<organism evidence="2 3">
    <name type="scientific">Tindallia californiensis</name>
    <dbReference type="NCBI Taxonomy" id="159292"/>
    <lineage>
        <taxon>Bacteria</taxon>
        <taxon>Bacillati</taxon>
        <taxon>Bacillota</taxon>
        <taxon>Clostridia</taxon>
        <taxon>Peptostreptococcales</taxon>
        <taxon>Tindalliaceae</taxon>
        <taxon>Tindallia</taxon>
    </lineage>
</organism>
<dbReference type="EMBL" id="FNPV01000015">
    <property type="protein sequence ID" value="SDZ22502.1"/>
    <property type="molecule type" value="Genomic_DNA"/>
</dbReference>
<dbReference type="GO" id="GO:0004803">
    <property type="term" value="F:transposase activity"/>
    <property type="evidence" value="ECO:0007669"/>
    <property type="project" value="InterPro"/>
</dbReference>
<evidence type="ECO:0000313" key="3">
    <source>
        <dbReference type="Proteomes" id="UP000199230"/>
    </source>
</evidence>
<evidence type="ECO:0000313" key="2">
    <source>
        <dbReference type="EMBL" id="SDZ22502.1"/>
    </source>
</evidence>
<name>A0A1H3R9J5_9FIRM</name>
<proteinExistence type="predicted"/>
<dbReference type="GO" id="GO:0006313">
    <property type="term" value="P:DNA transposition"/>
    <property type="evidence" value="ECO:0007669"/>
    <property type="project" value="InterPro"/>
</dbReference>
<protein>
    <submittedName>
        <fullName evidence="2">Putative transposase</fullName>
    </submittedName>
</protein>
<accession>A0A1H3R9J5</accession>
<reference evidence="2 3" key="1">
    <citation type="submission" date="2016-10" db="EMBL/GenBank/DDBJ databases">
        <authorList>
            <person name="de Groot N.N."/>
        </authorList>
    </citation>
    <scope>NUCLEOTIDE SEQUENCE [LARGE SCALE GENOMIC DNA]</scope>
    <source>
        <strain evidence="2 3">APO</strain>
    </source>
</reference>
<dbReference type="Proteomes" id="UP000199230">
    <property type="component" value="Unassembled WGS sequence"/>
</dbReference>
<keyword evidence="3" id="KW-1185">Reference proteome</keyword>
<dbReference type="PANTHER" id="PTHR37023">
    <property type="entry name" value="TRANSPOSASE"/>
    <property type="match status" value="1"/>
</dbReference>
<dbReference type="RefSeq" id="WP_093315583.1">
    <property type="nucleotide sequence ID" value="NZ_FNPV01000015.1"/>
</dbReference>
<dbReference type="InterPro" id="IPR007069">
    <property type="entry name" value="Transposase_32"/>
</dbReference>
<dbReference type="PANTHER" id="PTHR37023:SF1">
    <property type="entry name" value="ISSOD25 TRANSPOSASE TNPA_ISSOD25"/>
    <property type="match status" value="1"/>
</dbReference>
<dbReference type="AlphaFoldDB" id="A0A1H3R9J5"/>
<dbReference type="Pfam" id="PF04986">
    <property type="entry name" value="Y2_Tnp"/>
    <property type="match status" value="1"/>
</dbReference>
<dbReference type="STRING" id="159292.SAMN05192546_1154"/>